<comment type="caution">
    <text evidence="1">The sequence shown here is derived from an EMBL/GenBank/DDBJ whole genome shotgun (WGS) entry which is preliminary data.</text>
</comment>
<proteinExistence type="predicted"/>
<sequence length="104" mass="12388">MNYPALICHYHAEARAVVRDAVANCSDSFYVYYITMQLCQHQLFRQTLRHDRIKQECERRHRSPALDSPCFVLRNYDEDHIGYSDECKMSHVMKDSPWGAMWTE</sequence>
<evidence type="ECO:0000313" key="1">
    <source>
        <dbReference type="EMBL" id="KAF0031231.1"/>
    </source>
</evidence>
<name>A0A6A4SJC6_SCOMX</name>
<dbReference type="AlphaFoldDB" id="A0A6A4SJC6"/>
<reference evidence="1 2" key="1">
    <citation type="submission" date="2019-06" db="EMBL/GenBank/DDBJ databases">
        <title>Draft genomes of female and male turbot (Scophthalmus maximus).</title>
        <authorList>
            <person name="Xu H."/>
            <person name="Xu X.-W."/>
            <person name="Shao C."/>
            <person name="Chen S."/>
        </authorList>
    </citation>
    <scope>NUCLEOTIDE SEQUENCE [LARGE SCALE GENOMIC DNA]</scope>
    <source>
        <strain evidence="1">Ysfricsl-2016a</strain>
        <tissue evidence="1">Blood</tissue>
    </source>
</reference>
<dbReference type="EMBL" id="VEVO01000014">
    <property type="protein sequence ID" value="KAF0031231.1"/>
    <property type="molecule type" value="Genomic_DNA"/>
</dbReference>
<evidence type="ECO:0000313" key="2">
    <source>
        <dbReference type="Proteomes" id="UP000438429"/>
    </source>
</evidence>
<gene>
    <name evidence="1" type="ORF">F2P81_015786</name>
</gene>
<protein>
    <submittedName>
        <fullName evidence="1">Uncharacterized protein</fullName>
    </submittedName>
</protein>
<dbReference type="Proteomes" id="UP000438429">
    <property type="component" value="Unassembled WGS sequence"/>
</dbReference>
<organism evidence="1 2">
    <name type="scientific">Scophthalmus maximus</name>
    <name type="common">Turbot</name>
    <name type="synonym">Psetta maxima</name>
    <dbReference type="NCBI Taxonomy" id="52904"/>
    <lineage>
        <taxon>Eukaryota</taxon>
        <taxon>Metazoa</taxon>
        <taxon>Chordata</taxon>
        <taxon>Craniata</taxon>
        <taxon>Vertebrata</taxon>
        <taxon>Euteleostomi</taxon>
        <taxon>Actinopterygii</taxon>
        <taxon>Neopterygii</taxon>
        <taxon>Teleostei</taxon>
        <taxon>Neoteleostei</taxon>
        <taxon>Acanthomorphata</taxon>
        <taxon>Carangaria</taxon>
        <taxon>Pleuronectiformes</taxon>
        <taxon>Pleuronectoidei</taxon>
        <taxon>Scophthalmidae</taxon>
        <taxon>Scophthalmus</taxon>
    </lineage>
</organism>
<accession>A0A6A4SJC6</accession>